<evidence type="ECO:0000313" key="2">
    <source>
        <dbReference type="Proteomes" id="UP000639516"/>
    </source>
</evidence>
<dbReference type="InterPro" id="IPR007358">
    <property type="entry name" value="Nucleoid_associated_NdpA"/>
</dbReference>
<accession>A0ABR7UDL4</accession>
<protein>
    <submittedName>
        <fullName evidence="1">Nucleoid-associated protein</fullName>
    </submittedName>
</protein>
<reference evidence="1 2" key="1">
    <citation type="journal article" date="2020" name="Arch. Microbiol.">
        <title>Bradyrhizobium campsiandrae sp. nov., a nitrogen-fixing bacterial strain isolated from a native leguminous tree from the Amazon adapted to flooded conditions.</title>
        <authorList>
            <person name="Cabral Michel D."/>
            <person name="Martins da Costa E."/>
            <person name="Azarias Guimaraes A."/>
            <person name="Soares de Carvalho T."/>
            <person name="Santos de Castro Caputo P."/>
            <person name="Willems A."/>
            <person name="de Souza Moreira F.M."/>
        </authorList>
    </citation>
    <scope>NUCLEOTIDE SEQUENCE [LARGE SCALE GENOMIC DNA]</scope>
    <source>
        <strain evidence="2">INPA 384B</strain>
    </source>
</reference>
<dbReference type="EMBL" id="JAATTO010000046">
    <property type="protein sequence ID" value="MBC9982164.1"/>
    <property type="molecule type" value="Genomic_DNA"/>
</dbReference>
<dbReference type="Proteomes" id="UP000639516">
    <property type="component" value="Unassembled WGS sequence"/>
</dbReference>
<dbReference type="Pfam" id="PF04245">
    <property type="entry name" value="NA37"/>
    <property type="match status" value="1"/>
</dbReference>
<comment type="caution">
    <text evidence="1">The sequence shown here is derived from an EMBL/GenBank/DDBJ whole genome shotgun (WGS) entry which is preliminary data.</text>
</comment>
<proteinExistence type="predicted"/>
<organism evidence="1 2">
    <name type="scientific">Bradyrhizobium campsiandrae</name>
    <dbReference type="NCBI Taxonomy" id="1729892"/>
    <lineage>
        <taxon>Bacteria</taxon>
        <taxon>Pseudomonadati</taxon>
        <taxon>Pseudomonadota</taxon>
        <taxon>Alphaproteobacteria</taxon>
        <taxon>Hyphomicrobiales</taxon>
        <taxon>Nitrobacteraceae</taxon>
        <taxon>Bradyrhizobium</taxon>
    </lineage>
</organism>
<keyword evidence="2" id="KW-1185">Reference proteome</keyword>
<sequence length="365" mass="41068">MGLLDEDALDRISIQRMIFHVVGPADEDFQLMDEIDAAGFESFFLARIRETNVGNRFNFIGEDAGVRPSLRSVSEDSSKFVQRSKELTEVFQSGHKGAPLSSKGAFIVAQLGGLPTPAFALIKFDDQKVLRYQQTTKDGRVRAKVTEVNNTFVEDRKAMQKSALIVLDAKGGDLAVYDRANKRNITEYFKTFLGVKRLWTPSDATDRLIKSLAASAAVYRQSMPEDVKRNWRRNLHEATRSRDAIEPGEDLNVFGAQVFGPFWQDDGFRKDVERELHRNRISGEVIEIDKARVKSPQVRRLRTQENIWVIYPKQLDDAGKAVVNVDRGPDGSATITIRTQGIIDDELSDESIDGRAAPARGRPRQ</sequence>
<name>A0ABR7UDL4_9BRAD</name>
<dbReference type="RefSeq" id="WP_188107117.1">
    <property type="nucleotide sequence ID" value="NZ_JAANIH010000070.1"/>
</dbReference>
<evidence type="ECO:0000313" key="1">
    <source>
        <dbReference type="EMBL" id="MBC9982164.1"/>
    </source>
</evidence>
<gene>
    <name evidence="1" type="ORF">HA482_28540</name>
</gene>